<keyword evidence="1" id="KW-0812">Transmembrane</keyword>
<feature type="transmembrane region" description="Helical" evidence="1">
    <location>
        <begin position="69"/>
        <end position="87"/>
    </location>
</feature>
<reference evidence="2 3" key="1">
    <citation type="submission" date="2019-05" db="EMBL/GenBank/DDBJ databases">
        <title>Streptomyces marianii sp. nov., a novel marine actinomycete from southern coast of India.</title>
        <authorList>
            <person name="Iniyan A.M."/>
            <person name="Wink J."/>
            <person name="Ramprasad E."/>
            <person name="Ramana C.V."/>
            <person name="Bunk B."/>
            <person name="Sproer C."/>
            <person name="Joseph F.-J.R.S."/>
            <person name="Vincent S.G.P."/>
        </authorList>
    </citation>
    <scope>NUCLEOTIDE SEQUENCE [LARGE SCALE GENOMIC DNA]</scope>
    <source>
        <strain evidence="2 3">ICN19</strain>
    </source>
</reference>
<dbReference type="AlphaFoldDB" id="A0A5R9DUF7"/>
<dbReference type="EMBL" id="VAWE01000002">
    <property type="protein sequence ID" value="TLQ39421.1"/>
    <property type="molecule type" value="Genomic_DNA"/>
</dbReference>
<accession>A0A5R9DUF7</accession>
<keyword evidence="1" id="KW-0472">Membrane</keyword>
<keyword evidence="3" id="KW-1185">Reference proteome</keyword>
<sequence length="104" mass="11116">MIVAMLDVLLTILLPLVMGAAITCTSPSGVLFTRPPEQPLVGRGRLAPMRVLLLLLPVVWQPLASRYLLAERLFGVFVIAVIGMGLGRVGRAVARRLPGTRSGS</sequence>
<feature type="transmembrane region" description="Helical" evidence="1">
    <location>
        <begin position="12"/>
        <end position="33"/>
    </location>
</feature>
<protein>
    <submittedName>
        <fullName evidence="2">Uncharacterized protein</fullName>
    </submittedName>
</protein>
<name>A0A5R9DUF7_9ACTN</name>
<dbReference type="Proteomes" id="UP000305921">
    <property type="component" value="Unassembled WGS sequence"/>
</dbReference>
<gene>
    <name evidence="2" type="ORF">FEF34_39270</name>
</gene>
<evidence type="ECO:0000256" key="1">
    <source>
        <dbReference type="SAM" id="Phobius"/>
    </source>
</evidence>
<comment type="caution">
    <text evidence="2">The sequence shown here is derived from an EMBL/GenBank/DDBJ whole genome shotgun (WGS) entry which is preliminary data.</text>
</comment>
<keyword evidence="1" id="KW-1133">Transmembrane helix</keyword>
<dbReference type="RefSeq" id="WP_138058231.1">
    <property type="nucleotide sequence ID" value="NZ_VAWE01000002.1"/>
</dbReference>
<organism evidence="2 3">
    <name type="scientific">Streptomyces marianii</name>
    <dbReference type="NCBI Taxonomy" id="1817406"/>
    <lineage>
        <taxon>Bacteria</taxon>
        <taxon>Bacillati</taxon>
        <taxon>Actinomycetota</taxon>
        <taxon>Actinomycetes</taxon>
        <taxon>Kitasatosporales</taxon>
        <taxon>Streptomycetaceae</taxon>
        <taxon>Streptomyces</taxon>
    </lineage>
</organism>
<evidence type="ECO:0000313" key="3">
    <source>
        <dbReference type="Proteomes" id="UP000305921"/>
    </source>
</evidence>
<evidence type="ECO:0000313" key="2">
    <source>
        <dbReference type="EMBL" id="TLQ39421.1"/>
    </source>
</evidence>
<proteinExistence type="predicted"/>